<keyword evidence="2" id="KW-0812">Transmembrane</keyword>
<sequence length="358" mass="39299">MKDLDALLSAANPTVVTDLTYGPREEALLRSIIHEPSRRHRARFRRRLRWILPAVATAMATTAVLWHVLVPQEIPEQRYVTSGDAHAVLLVAAEHADRTTSKRFWHAKGEIRQLLRRDNNGHRYTLLVTTPTETWVPRDPIDGESVHSYDIGASRLQPVSPADAEAYRKDGSPGPDENSDAGIFISVPAEGPELAGDGIFEGDPTRLPMDPAKLRMAMLTWIRDHGGLPAHPNAWLFREAAKLLDSSALVSSPAVRGALYRMLAGLPGVRSLGTVRDPLGRSAVGIAMREHTSSLGTIDWQILLSPSSDFVMATRAVIVRPGDTNSDFPVGAAQYLTVKLTAGWTDRPPQHRLPGARR</sequence>
<keyword evidence="4" id="KW-1185">Reference proteome</keyword>
<proteinExistence type="predicted"/>
<dbReference type="NCBIfam" id="NF038083">
    <property type="entry name" value="CU044_5270_fam"/>
    <property type="match status" value="1"/>
</dbReference>
<gene>
    <name evidence="3" type="ORF">BZB76_1074</name>
</gene>
<dbReference type="EMBL" id="RBWU01000001">
    <property type="protein sequence ID" value="RKS79599.1"/>
    <property type="molecule type" value="Genomic_DNA"/>
</dbReference>
<dbReference type="RefSeq" id="WP_121433091.1">
    <property type="nucleotide sequence ID" value="NZ_RBWU01000001.1"/>
</dbReference>
<evidence type="ECO:0000313" key="3">
    <source>
        <dbReference type="EMBL" id="RKS79599.1"/>
    </source>
</evidence>
<feature type="region of interest" description="Disordered" evidence="1">
    <location>
        <begin position="160"/>
        <end position="179"/>
    </location>
</feature>
<protein>
    <recommendedName>
        <fullName evidence="5">CU044_5270 family protein</fullName>
    </recommendedName>
</protein>
<accession>A0A495QZD8</accession>
<evidence type="ECO:0008006" key="5">
    <source>
        <dbReference type="Google" id="ProtNLM"/>
    </source>
</evidence>
<comment type="caution">
    <text evidence="3">The sequence shown here is derived from an EMBL/GenBank/DDBJ whole genome shotgun (WGS) entry which is preliminary data.</text>
</comment>
<dbReference type="OrthoDB" id="3472748at2"/>
<dbReference type="AlphaFoldDB" id="A0A495QZD8"/>
<dbReference type="Proteomes" id="UP000274601">
    <property type="component" value="Unassembled WGS sequence"/>
</dbReference>
<dbReference type="InterPro" id="IPR047789">
    <property type="entry name" value="CU044_5270-like"/>
</dbReference>
<keyword evidence="2" id="KW-0472">Membrane</keyword>
<organism evidence="3 4">
    <name type="scientific">Actinomadura pelletieri DSM 43383</name>
    <dbReference type="NCBI Taxonomy" id="1120940"/>
    <lineage>
        <taxon>Bacteria</taxon>
        <taxon>Bacillati</taxon>
        <taxon>Actinomycetota</taxon>
        <taxon>Actinomycetes</taxon>
        <taxon>Streptosporangiales</taxon>
        <taxon>Thermomonosporaceae</taxon>
        <taxon>Actinomadura</taxon>
    </lineage>
</organism>
<evidence type="ECO:0000313" key="4">
    <source>
        <dbReference type="Proteomes" id="UP000274601"/>
    </source>
</evidence>
<feature type="transmembrane region" description="Helical" evidence="2">
    <location>
        <begin position="48"/>
        <end position="69"/>
    </location>
</feature>
<evidence type="ECO:0000256" key="1">
    <source>
        <dbReference type="SAM" id="MobiDB-lite"/>
    </source>
</evidence>
<evidence type="ECO:0000256" key="2">
    <source>
        <dbReference type="SAM" id="Phobius"/>
    </source>
</evidence>
<name>A0A495QZD8_9ACTN</name>
<keyword evidence="2" id="KW-1133">Transmembrane helix</keyword>
<reference evidence="3 4" key="1">
    <citation type="submission" date="2018-10" db="EMBL/GenBank/DDBJ databases">
        <title>Genomic Encyclopedia of Archaeal and Bacterial Type Strains, Phase II (KMG-II): from individual species to whole genera.</title>
        <authorList>
            <person name="Goeker M."/>
        </authorList>
    </citation>
    <scope>NUCLEOTIDE SEQUENCE [LARGE SCALE GENOMIC DNA]</scope>
    <source>
        <strain evidence="3 4">DSM 43383</strain>
    </source>
</reference>